<dbReference type="Proteomes" id="UP000230002">
    <property type="component" value="Unassembled WGS sequence"/>
</dbReference>
<keyword evidence="1" id="KW-0472">Membrane</keyword>
<keyword evidence="3" id="KW-1185">Reference proteome</keyword>
<dbReference type="SUPFAM" id="SSF53474">
    <property type="entry name" value="alpha/beta-Hydrolases"/>
    <property type="match status" value="1"/>
</dbReference>
<sequence>MASHKLLPAVAETLHTSPGRDLSFYLVLFLAVLPIWSVVPFSWAFVIYALHYGLIWNFAWRGWAVFAVALSEVFFSVYHYNLASFVSGPSPNGPGNLHELQRVFHRVLQAGLASLPEEGYDEETLDVDRPGSPEETLTNLDFEDPRAIDFRNYLRTWYVGRHPVGLSDDTVTDTSHRFRRAPWSSICRHEMFAWLYWSVFNSPFAGYENVSQAEQKVLDEVIDLLEQRAGVKIPEGSNPSATPLLLTLDPINVSWRPLIWYAGVALSNAFLRRRFTNKWNAKVAVYKDLEYVLRVPATWNTRTGPRPVVFMHGLGLGLSQYCRFLEHVFAAIPDHPVLVPLLPHVSQEILHPRYLRPMGRQEMAQCLAGLISELGWADIAKPISGTSDSDSENSGVKAPVPKGVTMLSHSNGSFGHAWLLKAHPRMVTRSCFVDPVTFCSWEGDLCYNFIYRPCENGLDLVIRYFVGMELGVANFLQRHFDWSSNSLWYEEIPNAQDPKRTMFFLGGKDTIIDANRVRRYLASHGVRKNLRFDPDGHHGEALLTRSPFHNDIMNWLREE</sequence>
<protein>
    <recommendedName>
        <fullName evidence="4">AB hydrolase-1 domain-containing protein</fullName>
    </recommendedName>
</protein>
<dbReference type="InterPro" id="IPR029058">
    <property type="entry name" value="AB_hydrolase_fold"/>
</dbReference>
<dbReference type="EMBL" id="AYKW01000001">
    <property type="protein sequence ID" value="PIL37117.1"/>
    <property type="molecule type" value="Genomic_DNA"/>
</dbReference>
<dbReference type="AlphaFoldDB" id="A0A2G8STL7"/>
<accession>A0A2G8STL7</accession>
<feature type="transmembrane region" description="Helical" evidence="1">
    <location>
        <begin position="62"/>
        <end position="80"/>
    </location>
</feature>
<dbReference type="PANTHER" id="PTHR37471">
    <property type="entry name" value="UNNAMED PRODUCT"/>
    <property type="match status" value="1"/>
</dbReference>
<reference evidence="2 3" key="1">
    <citation type="journal article" date="2015" name="Sci. Rep.">
        <title>Chromosome-level genome map provides insights into diverse defense mechanisms in the medicinal fungus Ganoderma sinense.</title>
        <authorList>
            <person name="Zhu Y."/>
            <person name="Xu J."/>
            <person name="Sun C."/>
            <person name="Zhou S."/>
            <person name="Xu H."/>
            <person name="Nelson D.R."/>
            <person name="Qian J."/>
            <person name="Song J."/>
            <person name="Luo H."/>
            <person name="Xiang L."/>
            <person name="Li Y."/>
            <person name="Xu Z."/>
            <person name="Ji A."/>
            <person name="Wang L."/>
            <person name="Lu S."/>
            <person name="Hayward A."/>
            <person name="Sun W."/>
            <person name="Li X."/>
            <person name="Schwartz D.C."/>
            <person name="Wang Y."/>
            <person name="Chen S."/>
        </authorList>
    </citation>
    <scope>NUCLEOTIDE SEQUENCE [LARGE SCALE GENOMIC DNA]</scope>
    <source>
        <strain evidence="2 3">ZZ0214-1</strain>
    </source>
</reference>
<dbReference type="Gene3D" id="3.40.50.1820">
    <property type="entry name" value="alpha/beta hydrolase"/>
    <property type="match status" value="1"/>
</dbReference>
<evidence type="ECO:0000256" key="1">
    <source>
        <dbReference type="SAM" id="Phobius"/>
    </source>
</evidence>
<evidence type="ECO:0008006" key="4">
    <source>
        <dbReference type="Google" id="ProtNLM"/>
    </source>
</evidence>
<feature type="transmembrane region" description="Helical" evidence="1">
    <location>
        <begin position="24"/>
        <end position="50"/>
    </location>
</feature>
<dbReference type="PANTHER" id="PTHR37471:SF1">
    <property type="entry name" value="AB HYDROLASE-1 DOMAIN-CONTAINING PROTEIN"/>
    <property type="match status" value="1"/>
</dbReference>
<evidence type="ECO:0000313" key="3">
    <source>
        <dbReference type="Proteomes" id="UP000230002"/>
    </source>
</evidence>
<gene>
    <name evidence="2" type="ORF">GSI_00809</name>
</gene>
<dbReference type="OrthoDB" id="6431331at2759"/>
<proteinExistence type="predicted"/>
<organism evidence="2 3">
    <name type="scientific">Ganoderma sinense ZZ0214-1</name>
    <dbReference type="NCBI Taxonomy" id="1077348"/>
    <lineage>
        <taxon>Eukaryota</taxon>
        <taxon>Fungi</taxon>
        <taxon>Dikarya</taxon>
        <taxon>Basidiomycota</taxon>
        <taxon>Agaricomycotina</taxon>
        <taxon>Agaricomycetes</taxon>
        <taxon>Polyporales</taxon>
        <taxon>Polyporaceae</taxon>
        <taxon>Ganoderma</taxon>
    </lineage>
</organism>
<evidence type="ECO:0000313" key="2">
    <source>
        <dbReference type="EMBL" id="PIL37117.1"/>
    </source>
</evidence>
<dbReference type="STRING" id="1077348.A0A2G8STL7"/>
<keyword evidence="1" id="KW-1133">Transmembrane helix</keyword>
<name>A0A2G8STL7_9APHY</name>
<keyword evidence="1" id="KW-0812">Transmembrane</keyword>
<comment type="caution">
    <text evidence="2">The sequence shown here is derived from an EMBL/GenBank/DDBJ whole genome shotgun (WGS) entry which is preliminary data.</text>
</comment>